<evidence type="ECO:0000256" key="4">
    <source>
        <dbReference type="SAM" id="Phobius"/>
    </source>
</evidence>
<dbReference type="PRINTS" id="PR00385">
    <property type="entry name" value="P450"/>
</dbReference>
<dbReference type="InterPro" id="IPR050121">
    <property type="entry name" value="Cytochrome_P450_monoxygenase"/>
</dbReference>
<dbReference type="PANTHER" id="PTHR24305">
    <property type="entry name" value="CYTOCHROME P450"/>
    <property type="match status" value="1"/>
</dbReference>
<keyword evidence="1" id="KW-0349">Heme</keyword>
<dbReference type="InterPro" id="IPR001128">
    <property type="entry name" value="Cyt_P450"/>
</dbReference>
<organism evidence="5 6">
    <name type="scientific">Podospora aff. communis PSN243</name>
    <dbReference type="NCBI Taxonomy" id="3040156"/>
    <lineage>
        <taxon>Eukaryota</taxon>
        <taxon>Fungi</taxon>
        <taxon>Dikarya</taxon>
        <taxon>Ascomycota</taxon>
        <taxon>Pezizomycotina</taxon>
        <taxon>Sordariomycetes</taxon>
        <taxon>Sordariomycetidae</taxon>
        <taxon>Sordariales</taxon>
        <taxon>Podosporaceae</taxon>
        <taxon>Podospora</taxon>
    </lineage>
</organism>
<keyword evidence="4" id="KW-0472">Membrane</keyword>
<keyword evidence="6" id="KW-1185">Reference proteome</keyword>
<feature type="transmembrane region" description="Helical" evidence="4">
    <location>
        <begin position="13"/>
        <end position="32"/>
    </location>
</feature>
<dbReference type="GO" id="GO:0020037">
    <property type="term" value="F:heme binding"/>
    <property type="evidence" value="ECO:0007669"/>
    <property type="project" value="InterPro"/>
</dbReference>
<dbReference type="Gene3D" id="1.10.630.10">
    <property type="entry name" value="Cytochrome P450"/>
    <property type="match status" value="1"/>
</dbReference>
<gene>
    <name evidence="5" type="ORF">QBC34DRAFT_471702</name>
</gene>
<reference evidence="5" key="1">
    <citation type="journal article" date="2023" name="Mol. Phylogenet. Evol.">
        <title>Genome-scale phylogeny and comparative genomics of the fungal order Sordariales.</title>
        <authorList>
            <person name="Hensen N."/>
            <person name="Bonometti L."/>
            <person name="Westerberg I."/>
            <person name="Brannstrom I.O."/>
            <person name="Guillou S."/>
            <person name="Cros-Aarteil S."/>
            <person name="Calhoun S."/>
            <person name="Haridas S."/>
            <person name="Kuo A."/>
            <person name="Mondo S."/>
            <person name="Pangilinan J."/>
            <person name="Riley R."/>
            <person name="LaButti K."/>
            <person name="Andreopoulos B."/>
            <person name="Lipzen A."/>
            <person name="Chen C."/>
            <person name="Yan M."/>
            <person name="Daum C."/>
            <person name="Ng V."/>
            <person name="Clum A."/>
            <person name="Steindorff A."/>
            <person name="Ohm R.A."/>
            <person name="Martin F."/>
            <person name="Silar P."/>
            <person name="Natvig D.O."/>
            <person name="Lalanne C."/>
            <person name="Gautier V."/>
            <person name="Ament-Velasquez S.L."/>
            <person name="Kruys A."/>
            <person name="Hutchinson M.I."/>
            <person name="Powell A.J."/>
            <person name="Barry K."/>
            <person name="Miller A.N."/>
            <person name="Grigoriev I.V."/>
            <person name="Debuchy R."/>
            <person name="Gladieux P."/>
            <person name="Hiltunen Thoren M."/>
            <person name="Johannesson H."/>
        </authorList>
    </citation>
    <scope>NUCLEOTIDE SEQUENCE</scope>
    <source>
        <strain evidence="5">PSN243</strain>
    </source>
</reference>
<keyword evidence="4" id="KW-1133">Transmembrane helix</keyword>
<evidence type="ECO:0000256" key="1">
    <source>
        <dbReference type="ARBA" id="ARBA00022617"/>
    </source>
</evidence>
<dbReference type="SUPFAM" id="SSF48264">
    <property type="entry name" value="Cytochrome P450"/>
    <property type="match status" value="1"/>
</dbReference>
<reference evidence="5" key="2">
    <citation type="submission" date="2023-05" db="EMBL/GenBank/DDBJ databases">
        <authorList>
            <consortium name="Lawrence Berkeley National Laboratory"/>
            <person name="Steindorff A."/>
            <person name="Hensen N."/>
            <person name="Bonometti L."/>
            <person name="Westerberg I."/>
            <person name="Brannstrom I.O."/>
            <person name="Guillou S."/>
            <person name="Cros-Aarteil S."/>
            <person name="Calhoun S."/>
            <person name="Haridas S."/>
            <person name="Kuo A."/>
            <person name="Mondo S."/>
            <person name="Pangilinan J."/>
            <person name="Riley R."/>
            <person name="Labutti K."/>
            <person name="Andreopoulos B."/>
            <person name="Lipzen A."/>
            <person name="Chen C."/>
            <person name="Yanf M."/>
            <person name="Daum C."/>
            <person name="Ng V."/>
            <person name="Clum A."/>
            <person name="Ohm R."/>
            <person name="Martin F."/>
            <person name="Silar P."/>
            <person name="Natvig D."/>
            <person name="Lalanne C."/>
            <person name="Gautier V."/>
            <person name="Ament-Velasquez S.L."/>
            <person name="Kruys A."/>
            <person name="Hutchinson M.I."/>
            <person name="Powell A.J."/>
            <person name="Barry K."/>
            <person name="Miller A.N."/>
            <person name="Grigoriev I.V."/>
            <person name="Debuchy R."/>
            <person name="Gladieux P."/>
            <person name="Thoren M.H."/>
            <person name="Johannesson H."/>
        </authorList>
    </citation>
    <scope>NUCLEOTIDE SEQUENCE</scope>
    <source>
        <strain evidence="5">PSN243</strain>
    </source>
</reference>
<protein>
    <submittedName>
        <fullName evidence="5">Cytochrome P450</fullName>
    </submittedName>
</protein>
<evidence type="ECO:0000256" key="2">
    <source>
        <dbReference type="ARBA" id="ARBA00022723"/>
    </source>
</evidence>
<keyword evidence="3" id="KW-0408">Iron</keyword>
<dbReference type="GO" id="GO:0005506">
    <property type="term" value="F:iron ion binding"/>
    <property type="evidence" value="ECO:0007669"/>
    <property type="project" value="InterPro"/>
</dbReference>
<dbReference type="Pfam" id="PF00067">
    <property type="entry name" value="p450"/>
    <property type="match status" value="1"/>
</dbReference>
<dbReference type="GO" id="GO:0016705">
    <property type="term" value="F:oxidoreductase activity, acting on paired donors, with incorporation or reduction of molecular oxygen"/>
    <property type="evidence" value="ECO:0007669"/>
    <property type="project" value="InterPro"/>
</dbReference>
<dbReference type="PANTHER" id="PTHR24305:SF168">
    <property type="entry name" value="P450, PUTATIVE (EUROFUNG)-RELATED"/>
    <property type="match status" value="1"/>
</dbReference>
<sequence>MSFGNLLRAGGEFSPSAVLVTIISILLALFLIRELRSWWRLKHIPGPFWNGFSSLPFFALLLRDDTCFVQVELQKKYGPLMRIGPRAVMFGDAGTMKKLSAARSPFVKGEWYALSKFSDEDHVFSIMDDEGHRAQKAKLTAGYTGRDGIDLEPKVDEMVVELTDLIDRSYLSTSTSFRPLEFGTAAIYFTLDVISTAGWSEAFGFLRNDRDMYDYIAINDKTIPATMCVAAFPWVAHLVGKWPLSMLLPREGDEAGFGRLMGFTRAVIAKRLADEKHGEEKVDMLQAHLRNGVPARQLQDELILKIVAGADTAATAIRMTLACLLTTPAALATLRKEIDDGIATGRISSPIRSAEAAKLPYLQAVILEGLRLFPPSVATFDKQVSKGGTHLHGYFLPEGTQVKVNTLFMTRDEAVFGPDAGVLNPDRWIDAGPERYAEMSAVADLVWGYGKFLCLGKSVALMELNKVFVELLRRYDFAIVTPHKPLVLREHSLWLVNDFHLRVTKRAVRGGI</sequence>
<evidence type="ECO:0000313" key="6">
    <source>
        <dbReference type="Proteomes" id="UP001321760"/>
    </source>
</evidence>
<evidence type="ECO:0000313" key="5">
    <source>
        <dbReference type="EMBL" id="KAK4445822.1"/>
    </source>
</evidence>
<dbReference type="InterPro" id="IPR036396">
    <property type="entry name" value="Cyt_P450_sf"/>
</dbReference>
<name>A0AAV9GF25_9PEZI</name>
<dbReference type="EMBL" id="MU865962">
    <property type="protein sequence ID" value="KAK4445822.1"/>
    <property type="molecule type" value="Genomic_DNA"/>
</dbReference>
<evidence type="ECO:0000256" key="3">
    <source>
        <dbReference type="ARBA" id="ARBA00023004"/>
    </source>
</evidence>
<comment type="caution">
    <text evidence="5">The sequence shown here is derived from an EMBL/GenBank/DDBJ whole genome shotgun (WGS) entry which is preliminary data.</text>
</comment>
<keyword evidence="2" id="KW-0479">Metal-binding</keyword>
<accession>A0AAV9GF25</accession>
<dbReference type="Proteomes" id="UP001321760">
    <property type="component" value="Unassembled WGS sequence"/>
</dbReference>
<dbReference type="CDD" id="cd11060">
    <property type="entry name" value="CYP57A1-like"/>
    <property type="match status" value="1"/>
</dbReference>
<dbReference type="GO" id="GO:0004497">
    <property type="term" value="F:monooxygenase activity"/>
    <property type="evidence" value="ECO:0007669"/>
    <property type="project" value="InterPro"/>
</dbReference>
<dbReference type="AlphaFoldDB" id="A0AAV9GF25"/>
<keyword evidence="4" id="KW-0812">Transmembrane</keyword>
<proteinExistence type="predicted"/>